<keyword evidence="2" id="KW-0489">Methyltransferase</keyword>
<keyword evidence="3" id="KW-1185">Reference proteome</keyword>
<dbReference type="Proteomes" id="UP001223978">
    <property type="component" value="Unassembled WGS sequence"/>
</dbReference>
<dbReference type="Pfam" id="PF13649">
    <property type="entry name" value="Methyltransf_25"/>
    <property type="match status" value="1"/>
</dbReference>
<dbReference type="EMBL" id="JASCIQ010000055">
    <property type="protein sequence ID" value="MDI3408937.1"/>
    <property type="molecule type" value="Genomic_DNA"/>
</dbReference>
<evidence type="ECO:0000313" key="2">
    <source>
        <dbReference type="EMBL" id="MDI3408937.1"/>
    </source>
</evidence>
<reference evidence="2 3" key="1">
    <citation type="submission" date="2023-05" db="EMBL/GenBank/DDBJ databases">
        <title>Draft genome sequence of Streptomyces sp. B-S-A6 isolated from a cave soil in Thailand.</title>
        <authorList>
            <person name="Chamroensaksri N."/>
            <person name="Muangham S."/>
        </authorList>
    </citation>
    <scope>NUCLEOTIDE SEQUENCE [LARGE SCALE GENOMIC DNA]</scope>
    <source>
        <strain evidence="2 3">B-S-A6</strain>
    </source>
</reference>
<dbReference type="InterPro" id="IPR041698">
    <property type="entry name" value="Methyltransf_25"/>
</dbReference>
<keyword evidence="2" id="KW-0808">Transferase</keyword>
<organism evidence="2 3">
    <name type="scientific">Streptomyces cavernicola</name>
    <dbReference type="NCBI Taxonomy" id="3043613"/>
    <lineage>
        <taxon>Bacteria</taxon>
        <taxon>Bacillati</taxon>
        <taxon>Actinomycetota</taxon>
        <taxon>Actinomycetes</taxon>
        <taxon>Kitasatosporales</taxon>
        <taxon>Streptomycetaceae</taxon>
        <taxon>Streptomyces</taxon>
    </lineage>
</organism>
<proteinExistence type="predicted"/>
<accession>A0ABT6SMN6</accession>
<dbReference type="GO" id="GO:0032259">
    <property type="term" value="P:methylation"/>
    <property type="evidence" value="ECO:0007669"/>
    <property type="project" value="UniProtKB-KW"/>
</dbReference>
<protein>
    <submittedName>
        <fullName evidence="2">Methyltransferase domain-containing protein</fullName>
    </submittedName>
</protein>
<feature type="domain" description="Methyltransferase" evidence="1">
    <location>
        <begin position="70"/>
        <end position="150"/>
    </location>
</feature>
<dbReference type="RefSeq" id="WP_282546814.1">
    <property type="nucleotide sequence ID" value="NZ_JASCIQ010000055.1"/>
</dbReference>
<sequence>MPQVPRPSDSESRIGCNSPAFLNAKSWTLYGRRQLEHAYVPPVPERISWGPWKDVGPGAEVLGDITGKRVLDIGSGAGFHAAHLARTYGAHITGIELSPTQHSRAVANLGAEPGVQSLCSDVVSHLDGAEPPLYDAAYAIGTLAYIDPYQSLPALRLGLHPGDPLVFSVLHTDLNGKGPSTTVAPRAQEVRLRQDPPIPVQMWVLTPQVWQHLLTDTGFVVDDIQLLSAPDADNPVIHQVICTRRRL</sequence>
<dbReference type="GO" id="GO:0008168">
    <property type="term" value="F:methyltransferase activity"/>
    <property type="evidence" value="ECO:0007669"/>
    <property type="project" value="UniProtKB-KW"/>
</dbReference>
<name>A0ABT6SMN6_9ACTN</name>
<dbReference type="InterPro" id="IPR029063">
    <property type="entry name" value="SAM-dependent_MTases_sf"/>
</dbReference>
<evidence type="ECO:0000313" key="3">
    <source>
        <dbReference type="Proteomes" id="UP001223978"/>
    </source>
</evidence>
<evidence type="ECO:0000259" key="1">
    <source>
        <dbReference type="Pfam" id="PF13649"/>
    </source>
</evidence>
<dbReference type="SUPFAM" id="SSF53335">
    <property type="entry name" value="S-adenosyl-L-methionine-dependent methyltransferases"/>
    <property type="match status" value="1"/>
</dbReference>
<gene>
    <name evidence="2" type="ORF">QIS96_34620</name>
</gene>
<dbReference type="Gene3D" id="3.40.50.150">
    <property type="entry name" value="Vaccinia Virus protein VP39"/>
    <property type="match status" value="1"/>
</dbReference>
<comment type="caution">
    <text evidence="2">The sequence shown here is derived from an EMBL/GenBank/DDBJ whole genome shotgun (WGS) entry which is preliminary data.</text>
</comment>
<dbReference type="CDD" id="cd02440">
    <property type="entry name" value="AdoMet_MTases"/>
    <property type="match status" value="1"/>
</dbReference>